<keyword evidence="6 7" id="KW-0472">Membrane</keyword>
<dbReference type="AlphaFoldDB" id="A0A1I5DPT9"/>
<comment type="similarity">
    <text evidence="2">Belongs to the UPF0702 family.</text>
</comment>
<keyword evidence="4 7" id="KW-0812">Transmembrane</keyword>
<dbReference type="InterPro" id="IPR023090">
    <property type="entry name" value="UPF0702_alpha/beta_dom_sf"/>
</dbReference>
<evidence type="ECO:0000259" key="8">
    <source>
        <dbReference type="Pfam" id="PF04239"/>
    </source>
</evidence>
<dbReference type="EMBL" id="FOVJ01000006">
    <property type="protein sequence ID" value="SFO01208.1"/>
    <property type="molecule type" value="Genomic_DNA"/>
</dbReference>
<gene>
    <name evidence="10" type="ORF">SAMN05216386_2350</name>
</gene>
<comment type="subcellular location">
    <subcellularLocation>
        <location evidence="1">Cell membrane</location>
        <topology evidence="1">Multi-pass membrane protein</topology>
    </subcellularLocation>
</comment>
<feature type="domain" description="YetF C-terminal" evidence="8">
    <location>
        <begin position="130"/>
        <end position="204"/>
    </location>
</feature>
<proteinExistence type="inferred from homology"/>
<evidence type="ECO:0000256" key="1">
    <source>
        <dbReference type="ARBA" id="ARBA00004651"/>
    </source>
</evidence>
<keyword evidence="3" id="KW-1003">Cell membrane</keyword>
<feature type="transmembrane region" description="Helical" evidence="7">
    <location>
        <begin position="107"/>
        <end position="126"/>
    </location>
</feature>
<evidence type="ECO:0000256" key="7">
    <source>
        <dbReference type="SAM" id="Phobius"/>
    </source>
</evidence>
<dbReference type="Pfam" id="PF20730">
    <property type="entry name" value="YetF_N"/>
    <property type="match status" value="1"/>
</dbReference>
<dbReference type="GO" id="GO:0005886">
    <property type="term" value="C:plasma membrane"/>
    <property type="evidence" value="ECO:0007669"/>
    <property type="project" value="UniProtKB-SubCell"/>
</dbReference>
<name>A0A1I5DPT9_9PROT</name>
<feature type="domain" description="YetF-like N-terminal transmembrane" evidence="9">
    <location>
        <begin position="60"/>
        <end position="124"/>
    </location>
</feature>
<dbReference type="Gene3D" id="3.30.240.20">
    <property type="entry name" value="bsu07140 like domains"/>
    <property type="match status" value="1"/>
</dbReference>
<evidence type="ECO:0000256" key="4">
    <source>
        <dbReference type="ARBA" id="ARBA00022692"/>
    </source>
</evidence>
<dbReference type="PANTHER" id="PTHR34582">
    <property type="entry name" value="UPF0702 TRANSMEMBRANE PROTEIN YCAP"/>
    <property type="match status" value="1"/>
</dbReference>
<accession>A0A1I5DPT9</accession>
<feature type="transmembrane region" description="Helical" evidence="7">
    <location>
        <begin position="82"/>
        <end position="101"/>
    </location>
</feature>
<protein>
    <submittedName>
        <fullName evidence="10">Uncharacterized membrane protein YcaP, DUF421 family</fullName>
    </submittedName>
</protein>
<keyword evidence="11" id="KW-1185">Reference proteome</keyword>
<evidence type="ECO:0000256" key="6">
    <source>
        <dbReference type="ARBA" id="ARBA00023136"/>
    </source>
</evidence>
<reference evidence="11" key="1">
    <citation type="submission" date="2016-10" db="EMBL/GenBank/DDBJ databases">
        <authorList>
            <person name="Varghese N."/>
        </authorList>
    </citation>
    <scope>NUCLEOTIDE SEQUENCE [LARGE SCALE GENOMIC DNA]</scope>
    <source>
        <strain evidence="11">Nsp8</strain>
    </source>
</reference>
<evidence type="ECO:0000313" key="11">
    <source>
        <dbReference type="Proteomes" id="UP000183107"/>
    </source>
</evidence>
<evidence type="ECO:0000256" key="3">
    <source>
        <dbReference type="ARBA" id="ARBA00022475"/>
    </source>
</evidence>
<dbReference type="PANTHER" id="PTHR34582:SF6">
    <property type="entry name" value="UPF0702 TRANSMEMBRANE PROTEIN YCAP"/>
    <property type="match status" value="1"/>
</dbReference>
<dbReference type="InterPro" id="IPR007353">
    <property type="entry name" value="DUF421"/>
</dbReference>
<evidence type="ECO:0000313" key="10">
    <source>
        <dbReference type="EMBL" id="SFO01208.1"/>
    </source>
</evidence>
<feature type="transmembrane region" description="Helical" evidence="7">
    <location>
        <begin position="51"/>
        <end position="70"/>
    </location>
</feature>
<sequence length="215" mass="23513">MKSSVRRWFVSSNKLSLVVQARIAVEADLLEGKEAMTEIKLEHLFFHGWDNLSRTLIVGVLAYVTLVIFLRISGKRTLSKMNAFDLVVTVALGSTLATILLNKDVALAEGALAFALLIGMQFIVTWSSVRVRWVRRLATGEPHVLLLRGRFLAAALRYARVTEDEVRAAVRAAGFRDLEAVEAVVLETDGSFSVVGKDARSVSSPSLTDVKAAGK</sequence>
<evidence type="ECO:0000256" key="2">
    <source>
        <dbReference type="ARBA" id="ARBA00006448"/>
    </source>
</evidence>
<keyword evidence="5 7" id="KW-1133">Transmembrane helix</keyword>
<organism evidence="10 11">
    <name type="scientific">Nitrosospira briensis</name>
    <dbReference type="NCBI Taxonomy" id="35799"/>
    <lineage>
        <taxon>Bacteria</taxon>
        <taxon>Pseudomonadati</taxon>
        <taxon>Pseudomonadota</taxon>
        <taxon>Betaproteobacteria</taxon>
        <taxon>Nitrosomonadales</taxon>
        <taxon>Nitrosomonadaceae</taxon>
        <taxon>Nitrosospira</taxon>
    </lineage>
</organism>
<dbReference type="InterPro" id="IPR048454">
    <property type="entry name" value="YetF_N"/>
</dbReference>
<evidence type="ECO:0000259" key="9">
    <source>
        <dbReference type="Pfam" id="PF20730"/>
    </source>
</evidence>
<dbReference type="Proteomes" id="UP000183107">
    <property type="component" value="Unassembled WGS sequence"/>
</dbReference>
<dbReference type="Pfam" id="PF04239">
    <property type="entry name" value="DUF421"/>
    <property type="match status" value="1"/>
</dbReference>
<evidence type="ECO:0000256" key="5">
    <source>
        <dbReference type="ARBA" id="ARBA00022989"/>
    </source>
</evidence>